<feature type="transmembrane region" description="Helical" evidence="9">
    <location>
        <begin position="125"/>
        <end position="144"/>
    </location>
</feature>
<evidence type="ECO:0000256" key="7">
    <source>
        <dbReference type="ARBA" id="ARBA00023128"/>
    </source>
</evidence>
<dbReference type="GO" id="GO:0015075">
    <property type="term" value="F:monoatomic ion transmembrane transporter activity"/>
    <property type="evidence" value="ECO:0007669"/>
    <property type="project" value="InterPro"/>
</dbReference>
<evidence type="ECO:0008006" key="12">
    <source>
        <dbReference type="Google" id="ProtNLM"/>
    </source>
</evidence>
<reference evidence="10" key="2">
    <citation type="submission" date="2025-09" db="UniProtKB">
        <authorList>
            <consortium name="Ensembl"/>
        </authorList>
    </citation>
    <scope>IDENTIFICATION</scope>
</reference>
<dbReference type="InterPro" id="IPR004686">
    <property type="entry name" value="Mtc"/>
</dbReference>
<comment type="subcellular location">
    <subcellularLocation>
        <location evidence="1">Mitochondrion membrane</location>
        <topology evidence="1">Multi-pass membrane protein</topology>
    </subcellularLocation>
</comment>
<keyword evidence="4 9" id="KW-0812">Transmembrane</keyword>
<evidence type="ECO:0000256" key="4">
    <source>
        <dbReference type="ARBA" id="ARBA00022692"/>
    </source>
</evidence>
<keyword evidence="11" id="KW-1185">Reference proteome</keyword>
<dbReference type="PANTHER" id="PTHR11153">
    <property type="entry name" value="SIDEROFLEXIN"/>
    <property type="match status" value="1"/>
</dbReference>
<dbReference type="GO" id="GO:1990542">
    <property type="term" value="P:mitochondrial transmembrane transport"/>
    <property type="evidence" value="ECO:0007669"/>
    <property type="project" value="TreeGrafter"/>
</dbReference>
<keyword evidence="5" id="KW-0029">Amino-acid transport</keyword>
<feature type="transmembrane region" description="Helical" evidence="9">
    <location>
        <begin position="207"/>
        <end position="227"/>
    </location>
</feature>
<evidence type="ECO:0000256" key="3">
    <source>
        <dbReference type="ARBA" id="ARBA00022448"/>
    </source>
</evidence>
<evidence type="ECO:0000313" key="11">
    <source>
        <dbReference type="Proteomes" id="UP000261520"/>
    </source>
</evidence>
<keyword evidence="8 9" id="KW-0472">Membrane</keyword>
<proteinExistence type="inferred from homology"/>
<keyword evidence="6 9" id="KW-1133">Transmembrane helix</keyword>
<evidence type="ECO:0000256" key="8">
    <source>
        <dbReference type="ARBA" id="ARBA00023136"/>
    </source>
</evidence>
<evidence type="ECO:0000256" key="2">
    <source>
        <dbReference type="ARBA" id="ARBA00005974"/>
    </source>
</evidence>
<dbReference type="GO" id="GO:0005743">
    <property type="term" value="C:mitochondrial inner membrane"/>
    <property type="evidence" value="ECO:0007669"/>
    <property type="project" value="TreeGrafter"/>
</dbReference>
<organism evidence="10 11">
    <name type="scientific">Periophthalmus magnuspinnatus</name>
    <dbReference type="NCBI Taxonomy" id="409849"/>
    <lineage>
        <taxon>Eukaryota</taxon>
        <taxon>Metazoa</taxon>
        <taxon>Chordata</taxon>
        <taxon>Craniata</taxon>
        <taxon>Vertebrata</taxon>
        <taxon>Euteleostomi</taxon>
        <taxon>Actinopterygii</taxon>
        <taxon>Neopterygii</taxon>
        <taxon>Teleostei</taxon>
        <taxon>Neoteleostei</taxon>
        <taxon>Acanthomorphata</taxon>
        <taxon>Gobiaria</taxon>
        <taxon>Gobiiformes</taxon>
        <taxon>Gobioidei</taxon>
        <taxon>Gobiidae</taxon>
        <taxon>Oxudercinae</taxon>
        <taxon>Periophthalmus</taxon>
    </lineage>
</organism>
<feature type="transmembrane region" description="Helical" evidence="9">
    <location>
        <begin position="63"/>
        <end position="83"/>
    </location>
</feature>
<accession>A0A3B4A1B7</accession>
<evidence type="ECO:0000313" key="10">
    <source>
        <dbReference type="Ensembl" id="ENSPMGP00000010813.1"/>
    </source>
</evidence>
<dbReference type="PANTHER" id="PTHR11153:SF3">
    <property type="entry name" value="SIDEROFLEXIN-4"/>
    <property type="match status" value="1"/>
</dbReference>
<keyword evidence="7" id="KW-0496">Mitochondrion</keyword>
<keyword evidence="3" id="KW-0813">Transport</keyword>
<evidence type="ECO:0000256" key="6">
    <source>
        <dbReference type="ARBA" id="ARBA00022989"/>
    </source>
</evidence>
<feature type="transmembrane region" description="Helical" evidence="9">
    <location>
        <begin position="30"/>
        <end position="51"/>
    </location>
</feature>
<dbReference type="Pfam" id="PF03820">
    <property type="entry name" value="SFXNs"/>
    <property type="match status" value="1"/>
</dbReference>
<evidence type="ECO:0000256" key="9">
    <source>
        <dbReference type="SAM" id="Phobius"/>
    </source>
</evidence>
<feature type="transmembrane region" description="Helical" evidence="9">
    <location>
        <begin position="89"/>
        <end position="113"/>
    </location>
</feature>
<dbReference type="STRING" id="409849.ENSPMGP00000010813"/>
<dbReference type="GO" id="GO:0006865">
    <property type="term" value="P:amino acid transport"/>
    <property type="evidence" value="ECO:0007669"/>
    <property type="project" value="UniProtKB-KW"/>
</dbReference>
<evidence type="ECO:0000256" key="1">
    <source>
        <dbReference type="ARBA" id="ARBA00004225"/>
    </source>
</evidence>
<protein>
    <recommendedName>
        <fullName evidence="12">Sideroflexin 4</fullName>
    </recommendedName>
</protein>
<reference evidence="10" key="1">
    <citation type="submission" date="2025-08" db="UniProtKB">
        <authorList>
            <consortium name="Ensembl"/>
        </authorList>
    </citation>
    <scope>IDENTIFICATION</scope>
</reference>
<dbReference type="Ensembl" id="ENSPMGT00000011527.1">
    <property type="protein sequence ID" value="ENSPMGP00000010813.1"/>
    <property type="gene ID" value="ENSPMGG00000008957.1"/>
</dbReference>
<dbReference type="AlphaFoldDB" id="A0A3B4A1B7"/>
<dbReference type="Proteomes" id="UP000261520">
    <property type="component" value="Unplaced"/>
</dbReference>
<name>A0A3B4A1B7_9GOBI</name>
<sequence>MDPNLLHWKGQGQSFLGRLKTWCDLLDPTLLVSSDVSDVSFLFCFLIYCFWKIQPVFTKHVLAYVYNFCCVCVFIYFVCIYLQEKKISLKQLLLNVGTVSYATCTGTLPQIIINRLQVRNVLMQNFCRTVLPVPLAAILAFLNLSTVRSEETDNGIQVFDSEGNAVGLSKAAGEKAVRETALSRAALIGATAAGPNLIKRSLLLVPLRPFSVVFLLGLMIPVSFSLFPQLGTIKKENLEEELQGAALEGGHLYYHRGL</sequence>
<evidence type="ECO:0000256" key="5">
    <source>
        <dbReference type="ARBA" id="ARBA00022970"/>
    </source>
</evidence>
<comment type="similarity">
    <text evidence="2">Belongs to the sideroflexin family.</text>
</comment>